<dbReference type="EMBL" id="JBHTGR010000018">
    <property type="protein sequence ID" value="MFC7747289.1"/>
    <property type="molecule type" value="Genomic_DNA"/>
</dbReference>
<dbReference type="RefSeq" id="WP_382358809.1">
    <property type="nucleotide sequence ID" value="NZ_JBHTGR010000018.1"/>
</dbReference>
<gene>
    <name evidence="2" type="ORF">ACFQU8_08575</name>
</gene>
<dbReference type="InterPro" id="IPR024419">
    <property type="entry name" value="YvrJ"/>
</dbReference>
<proteinExistence type="predicted"/>
<evidence type="ECO:0000313" key="3">
    <source>
        <dbReference type="Proteomes" id="UP001596620"/>
    </source>
</evidence>
<dbReference type="Pfam" id="PF12841">
    <property type="entry name" value="YvrJ"/>
    <property type="match status" value="1"/>
</dbReference>
<keyword evidence="1" id="KW-0812">Transmembrane</keyword>
<keyword evidence="3" id="KW-1185">Reference proteome</keyword>
<evidence type="ECO:0000313" key="2">
    <source>
        <dbReference type="EMBL" id="MFC7747289.1"/>
    </source>
</evidence>
<reference evidence="3" key="1">
    <citation type="journal article" date="2019" name="Int. J. Syst. Evol. Microbiol.">
        <title>The Global Catalogue of Microorganisms (GCM) 10K type strain sequencing project: providing services to taxonomists for standard genome sequencing and annotation.</title>
        <authorList>
            <consortium name="The Broad Institute Genomics Platform"/>
            <consortium name="The Broad Institute Genome Sequencing Center for Infectious Disease"/>
            <person name="Wu L."/>
            <person name="Ma J."/>
        </authorList>
    </citation>
    <scope>NUCLEOTIDE SEQUENCE [LARGE SCALE GENOMIC DNA]</scope>
    <source>
        <strain evidence="3">JCM 30234</strain>
    </source>
</reference>
<name>A0ABW2UTU2_9BACI</name>
<sequence length="52" mass="6163">MSQDLSVWVTLLRDVGFPIVLVAYFLLHFEKKLSKLINTIEELKRMLQQNED</sequence>
<keyword evidence="1" id="KW-0472">Membrane</keyword>
<organism evidence="2 3">
    <name type="scientific">Lentibacillus kimchii</name>
    <dbReference type="NCBI Taxonomy" id="1542911"/>
    <lineage>
        <taxon>Bacteria</taxon>
        <taxon>Bacillati</taxon>
        <taxon>Bacillota</taxon>
        <taxon>Bacilli</taxon>
        <taxon>Bacillales</taxon>
        <taxon>Bacillaceae</taxon>
        <taxon>Lentibacillus</taxon>
    </lineage>
</organism>
<feature type="transmembrane region" description="Helical" evidence="1">
    <location>
        <begin position="6"/>
        <end position="27"/>
    </location>
</feature>
<accession>A0ABW2UTU2</accession>
<dbReference type="Proteomes" id="UP001596620">
    <property type="component" value="Unassembled WGS sequence"/>
</dbReference>
<protein>
    <submittedName>
        <fullName evidence="2">YvrJ family protein</fullName>
    </submittedName>
</protein>
<evidence type="ECO:0000256" key="1">
    <source>
        <dbReference type="SAM" id="Phobius"/>
    </source>
</evidence>
<keyword evidence="1" id="KW-1133">Transmembrane helix</keyword>
<comment type="caution">
    <text evidence="2">The sequence shown here is derived from an EMBL/GenBank/DDBJ whole genome shotgun (WGS) entry which is preliminary data.</text>
</comment>